<dbReference type="Gene3D" id="3.90.180.10">
    <property type="entry name" value="Medium-chain alcohol dehydrogenases, catalytic domain"/>
    <property type="match status" value="1"/>
</dbReference>
<dbReference type="InterPro" id="IPR011032">
    <property type="entry name" value="GroES-like_sf"/>
</dbReference>
<dbReference type="OrthoDB" id="5407715at2759"/>
<dbReference type="Pfam" id="PF08240">
    <property type="entry name" value="ADH_N"/>
    <property type="match status" value="1"/>
</dbReference>
<dbReference type="SUPFAM" id="SSF50129">
    <property type="entry name" value="GroES-like"/>
    <property type="match status" value="1"/>
</dbReference>
<dbReference type="GO" id="GO:0005739">
    <property type="term" value="C:mitochondrion"/>
    <property type="evidence" value="ECO:0007669"/>
    <property type="project" value="TreeGrafter"/>
</dbReference>
<sequence length="379" mass="40614">MMAATSLPTHQLALVQEVYGQPLIPKEVATPEAIPGTAVVKIISVPIISYAKEVYNGTRKYPYPTPIIPGTGAIGRVAALGPDSTSLKVGDLVYADPVIRSRDAPSDAFLHGLAETGTEGSKKLINEVWRDGTLAEYTRAPLEAVFHLDEERLVGELKYSYTELSTILRYLVGYGGLKDIGLQAGETIVVAPATGGFGGAAVAVAHAMGASVIAMGRNEDALKDLRELLLERIKTVKLTEDVEQDVESLKRASGGSIDAVLDIAPPMAAKSNFLKSCLHAIKIGGRISLMGGILEDVSIPYRLVMQKDLALKGKWMYGRDEIAAMIKMVESGVLKIGKAGGVKVIREYDYKDWEKAFDDASEHGRWDSVVAMGPSATTS</sequence>
<dbReference type="Gene3D" id="3.40.50.720">
    <property type="entry name" value="NAD(P)-binding Rossmann-like Domain"/>
    <property type="match status" value="1"/>
</dbReference>
<evidence type="ECO:0000259" key="2">
    <source>
        <dbReference type="Pfam" id="PF08240"/>
    </source>
</evidence>
<evidence type="ECO:0000259" key="1">
    <source>
        <dbReference type="Pfam" id="PF00107"/>
    </source>
</evidence>
<feature type="domain" description="Alcohol dehydrogenase-like C-terminal" evidence="1">
    <location>
        <begin position="197"/>
        <end position="330"/>
    </location>
</feature>
<dbReference type="InterPro" id="IPR013149">
    <property type="entry name" value="ADH-like_C"/>
</dbReference>
<keyword evidence="4" id="KW-1185">Reference proteome</keyword>
<dbReference type="CDD" id="cd05188">
    <property type="entry name" value="MDR"/>
    <property type="match status" value="1"/>
</dbReference>
<protein>
    <submittedName>
        <fullName evidence="3">Alcohol dehydrogenase</fullName>
    </submittedName>
</protein>
<dbReference type="PANTHER" id="PTHR43677">
    <property type="entry name" value="SHORT-CHAIN DEHYDROGENASE/REDUCTASE"/>
    <property type="match status" value="1"/>
</dbReference>
<dbReference type="GO" id="GO:0016491">
    <property type="term" value="F:oxidoreductase activity"/>
    <property type="evidence" value="ECO:0007669"/>
    <property type="project" value="TreeGrafter"/>
</dbReference>
<dbReference type="InterPro" id="IPR036291">
    <property type="entry name" value="NAD(P)-bd_dom_sf"/>
</dbReference>
<dbReference type="PANTHER" id="PTHR43677:SF4">
    <property type="entry name" value="QUINONE OXIDOREDUCTASE-LIKE PROTEIN 2"/>
    <property type="match status" value="1"/>
</dbReference>
<accession>A0A2T2N509</accession>
<dbReference type="AlphaFoldDB" id="A0A2T2N509"/>
<name>A0A2T2N509_CORCC</name>
<dbReference type="Proteomes" id="UP000240883">
    <property type="component" value="Unassembled WGS sequence"/>
</dbReference>
<evidence type="ECO:0000313" key="4">
    <source>
        <dbReference type="Proteomes" id="UP000240883"/>
    </source>
</evidence>
<proteinExistence type="predicted"/>
<reference evidence="3 4" key="1">
    <citation type="journal article" date="2018" name="Front. Microbiol.">
        <title>Genome-Wide Analysis of Corynespora cassiicola Leaf Fall Disease Putative Effectors.</title>
        <authorList>
            <person name="Lopez D."/>
            <person name="Ribeiro S."/>
            <person name="Label P."/>
            <person name="Fumanal B."/>
            <person name="Venisse J.S."/>
            <person name="Kohler A."/>
            <person name="de Oliveira R.R."/>
            <person name="Labutti K."/>
            <person name="Lipzen A."/>
            <person name="Lail K."/>
            <person name="Bauer D."/>
            <person name="Ohm R.A."/>
            <person name="Barry K.W."/>
            <person name="Spatafora J."/>
            <person name="Grigoriev I.V."/>
            <person name="Martin F.M."/>
            <person name="Pujade-Renaud V."/>
        </authorList>
    </citation>
    <scope>NUCLEOTIDE SEQUENCE [LARGE SCALE GENOMIC DNA]</scope>
    <source>
        <strain evidence="3 4">Philippines</strain>
    </source>
</reference>
<evidence type="ECO:0000313" key="3">
    <source>
        <dbReference type="EMBL" id="PSN60098.1"/>
    </source>
</evidence>
<dbReference type="EMBL" id="KZ678151">
    <property type="protein sequence ID" value="PSN60098.1"/>
    <property type="molecule type" value="Genomic_DNA"/>
</dbReference>
<feature type="domain" description="Alcohol dehydrogenase-like N-terminal" evidence="2">
    <location>
        <begin position="35"/>
        <end position="148"/>
    </location>
</feature>
<gene>
    <name evidence="3" type="ORF">BS50DRAFT_604940</name>
</gene>
<dbReference type="STRING" id="1448308.A0A2T2N509"/>
<dbReference type="Pfam" id="PF00107">
    <property type="entry name" value="ADH_zinc_N"/>
    <property type="match status" value="1"/>
</dbReference>
<organism evidence="3 4">
    <name type="scientific">Corynespora cassiicola Philippines</name>
    <dbReference type="NCBI Taxonomy" id="1448308"/>
    <lineage>
        <taxon>Eukaryota</taxon>
        <taxon>Fungi</taxon>
        <taxon>Dikarya</taxon>
        <taxon>Ascomycota</taxon>
        <taxon>Pezizomycotina</taxon>
        <taxon>Dothideomycetes</taxon>
        <taxon>Pleosporomycetidae</taxon>
        <taxon>Pleosporales</taxon>
        <taxon>Corynesporascaceae</taxon>
        <taxon>Corynespora</taxon>
    </lineage>
</organism>
<dbReference type="SUPFAM" id="SSF51735">
    <property type="entry name" value="NAD(P)-binding Rossmann-fold domains"/>
    <property type="match status" value="1"/>
</dbReference>
<dbReference type="InterPro" id="IPR051397">
    <property type="entry name" value="Zn-ADH-like_protein"/>
</dbReference>
<dbReference type="InterPro" id="IPR013154">
    <property type="entry name" value="ADH-like_N"/>
</dbReference>